<sequence length="215" mass="24742">MGKIDEAIKDLRYLLDRGYRKTIALKFVADHYLLSKKERNYLSRHVFSRRKIKERKSKIIKLKNIKNKKLLIDGYNVLITVENIIRNSKDIFIAQDGFLRDCSAVFGKHKISTTTYKALKAIITTLKKYQPKYVVFYLDKNVSFSGELAKRIRACMSKHKVNGEVILSNKVDYILKKEGKKGNVVATSDSVIIDNVKQVVDIPKEILKCSNTLLS</sequence>
<evidence type="ECO:0000259" key="2">
    <source>
        <dbReference type="Pfam" id="PF18481"/>
    </source>
</evidence>
<keyword evidence="4" id="KW-1185">Reference proteome</keyword>
<evidence type="ECO:0008006" key="5">
    <source>
        <dbReference type="Google" id="ProtNLM"/>
    </source>
</evidence>
<dbReference type="KEGG" id="mfv:Mfer_0750"/>
<dbReference type="InterPro" id="IPR041652">
    <property type="entry name" value="DUF5616"/>
</dbReference>
<proteinExistence type="predicted"/>
<dbReference type="PANTHER" id="PTHR42252">
    <property type="entry name" value="DUF5616 DOMAIN-CONTAINING PROTEIN"/>
    <property type="match status" value="1"/>
</dbReference>
<accession>E3GZ17</accession>
<name>E3GZ17_METFV</name>
<evidence type="ECO:0000259" key="1">
    <source>
        <dbReference type="Pfam" id="PF04256"/>
    </source>
</evidence>
<reference evidence="3 4" key="1">
    <citation type="journal article" date="2010" name="Stand. Genomic Sci.">
        <title>Complete genome sequence of Methanothermus fervidus type strain (V24S).</title>
        <authorList>
            <person name="Anderson I."/>
            <person name="Djao O.D."/>
            <person name="Misra M."/>
            <person name="Chertkov O."/>
            <person name="Nolan M."/>
            <person name="Lucas S."/>
            <person name="Lapidus A."/>
            <person name="Del Rio T.G."/>
            <person name="Tice H."/>
            <person name="Cheng J.F."/>
            <person name="Tapia R."/>
            <person name="Han C."/>
            <person name="Goodwin L."/>
            <person name="Pitluck S."/>
            <person name="Liolios K."/>
            <person name="Ivanova N."/>
            <person name="Mavromatis K."/>
            <person name="Mikhailova N."/>
            <person name="Pati A."/>
            <person name="Brambilla E."/>
            <person name="Chen A."/>
            <person name="Palaniappan K."/>
            <person name="Land M."/>
            <person name="Hauser L."/>
            <person name="Chang Y.J."/>
            <person name="Jeffries C.D."/>
            <person name="Sikorski J."/>
            <person name="Spring S."/>
            <person name="Rohde M."/>
            <person name="Eichinger K."/>
            <person name="Huber H."/>
            <person name="Wirth R."/>
            <person name="Goker M."/>
            <person name="Detter J.C."/>
            <person name="Woyke T."/>
            <person name="Bristow J."/>
            <person name="Eisen J.A."/>
            <person name="Markowitz V."/>
            <person name="Hugenholtz P."/>
            <person name="Klenk H.P."/>
            <person name="Kyrpides N.C."/>
        </authorList>
    </citation>
    <scope>NUCLEOTIDE SEQUENCE [LARGE SCALE GENOMIC DNA]</scope>
    <source>
        <strain evidence="4">ATCC 43054 / DSM 2088 / JCM 10308 / V24 S</strain>
    </source>
</reference>
<dbReference type="AlphaFoldDB" id="E3GZ17"/>
<dbReference type="Pfam" id="PF18481">
    <property type="entry name" value="DUF5616"/>
    <property type="match status" value="1"/>
</dbReference>
<dbReference type="Proteomes" id="UP000002315">
    <property type="component" value="Chromosome"/>
</dbReference>
<evidence type="ECO:0000313" key="4">
    <source>
        <dbReference type="Proteomes" id="UP000002315"/>
    </source>
</evidence>
<evidence type="ECO:0000313" key="3">
    <source>
        <dbReference type="EMBL" id="ADP77549.1"/>
    </source>
</evidence>
<dbReference type="PANTHER" id="PTHR42252:SF1">
    <property type="entry name" value="DUF434 DOMAIN-CONTAINING PROTEIN"/>
    <property type="match status" value="1"/>
</dbReference>
<dbReference type="EMBL" id="CP002278">
    <property type="protein sequence ID" value="ADP77549.1"/>
    <property type="molecule type" value="Genomic_DNA"/>
</dbReference>
<dbReference type="HOGENOM" id="CLU_102155_0_0_2"/>
<organism evidence="3 4">
    <name type="scientific">Methanothermus fervidus (strain ATCC 43054 / DSM 2088 / JCM 10308 / V24 S)</name>
    <dbReference type="NCBI Taxonomy" id="523846"/>
    <lineage>
        <taxon>Archaea</taxon>
        <taxon>Methanobacteriati</taxon>
        <taxon>Methanobacteriota</taxon>
        <taxon>Methanomada group</taxon>
        <taxon>Methanobacteria</taxon>
        <taxon>Methanobacteriales</taxon>
        <taxon>Methanothermaceae</taxon>
        <taxon>Methanothermus</taxon>
    </lineage>
</organism>
<gene>
    <name evidence="3" type="ordered locus">Mfer_0750</name>
</gene>
<protein>
    <recommendedName>
        <fullName evidence="5">DUF434 domain-containing protein</fullName>
    </recommendedName>
</protein>
<dbReference type="InterPro" id="IPR007368">
    <property type="entry name" value="DUF434"/>
</dbReference>
<dbReference type="Pfam" id="PF04256">
    <property type="entry name" value="DUF434"/>
    <property type="match status" value="1"/>
</dbReference>
<feature type="domain" description="DUF5616" evidence="2">
    <location>
        <begin position="63"/>
        <end position="204"/>
    </location>
</feature>
<dbReference type="OrthoDB" id="60095at2157"/>
<dbReference type="STRING" id="523846.Mfer_0750"/>
<feature type="domain" description="DUF434" evidence="1">
    <location>
        <begin position="4"/>
        <end position="58"/>
    </location>
</feature>